<name>A0A0J9BJT2_9FIRM</name>
<feature type="transmembrane region" description="Helical" evidence="8">
    <location>
        <begin position="313"/>
        <end position="332"/>
    </location>
</feature>
<dbReference type="Proteomes" id="UP000037392">
    <property type="component" value="Unassembled WGS sequence"/>
</dbReference>
<dbReference type="PROSITE" id="PS50283">
    <property type="entry name" value="NA_SOLUT_SYMP_3"/>
    <property type="match status" value="1"/>
</dbReference>
<evidence type="ECO:0000256" key="6">
    <source>
        <dbReference type="ARBA" id="ARBA00023136"/>
    </source>
</evidence>
<feature type="transmembrane region" description="Helical" evidence="8">
    <location>
        <begin position="6"/>
        <end position="27"/>
    </location>
</feature>
<evidence type="ECO:0000313" key="10">
    <source>
        <dbReference type="Proteomes" id="UP000037392"/>
    </source>
</evidence>
<evidence type="ECO:0000256" key="7">
    <source>
        <dbReference type="RuleBase" id="RU362091"/>
    </source>
</evidence>
<dbReference type="Pfam" id="PF00474">
    <property type="entry name" value="SSF"/>
    <property type="match status" value="1"/>
</dbReference>
<comment type="caution">
    <text evidence="9">The sequence shown here is derived from an EMBL/GenBank/DDBJ whole genome shotgun (WGS) entry which is preliminary data.</text>
</comment>
<feature type="transmembrane region" description="Helical" evidence="8">
    <location>
        <begin position="428"/>
        <end position="446"/>
    </location>
</feature>
<dbReference type="GO" id="GO:0022857">
    <property type="term" value="F:transmembrane transporter activity"/>
    <property type="evidence" value="ECO:0007669"/>
    <property type="project" value="InterPro"/>
</dbReference>
<proteinExistence type="inferred from homology"/>
<feature type="transmembrane region" description="Helical" evidence="8">
    <location>
        <begin position="277"/>
        <end position="298"/>
    </location>
</feature>
<dbReference type="EMBL" id="ADLK01000045">
    <property type="protein sequence ID" value="KMW13312.1"/>
    <property type="molecule type" value="Genomic_DNA"/>
</dbReference>
<evidence type="ECO:0000256" key="1">
    <source>
        <dbReference type="ARBA" id="ARBA00004141"/>
    </source>
</evidence>
<comment type="subcellular location">
    <subcellularLocation>
        <location evidence="1">Membrane</location>
        <topology evidence="1">Multi-pass membrane protein</topology>
    </subcellularLocation>
</comment>
<sequence>MLTKTHATFFIVGFMLYVLLMIVVGIICSRGKSKGKDYLTGGGKMPMYLIFATMGATLIGTGSSIGATANGFKNGFGGSAYGMGAALGILALVLVAKKSKLRAKNLMTMAEEAQFHYNGNRMVKAVMSFMMYIIEVVWLGNHINGGATYLSYVTGMDLTTSKMVAVLAFGIYVIIGGYLAVVWTDLIQLTILVFGFIAITAISIPMAGGWGTITDTITAAGKAGNLSFYGIDSMGAMALFSLMFSIAIPCLGTPTYRMRIYTAKDDKTAIRALSLSGWLLLIFSLLPAIIGMAAFTIATNTGAQAVLEKPDFAFTYIATVVLGPMLGLMFMISGLSATMSSGDSDAIAGVTILIQDIYPIITGKQLDDEKVGRWSRIATVATLLLAFFATLFAKDVMSYISNVIGSIIPGVSIAMLLGACWKRSTWQGGLASVGVGTVFGVLYLAVPAFSSAVAGIFTGPAIPATLVALAAEVIVSLCTKKEEMSEEERLALVFESRGAEK</sequence>
<dbReference type="InterPro" id="IPR050277">
    <property type="entry name" value="Sodium:Solute_Symporter"/>
</dbReference>
<feature type="transmembrane region" description="Helical" evidence="8">
    <location>
        <begin position="48"/>
        <end position="69"/>
    </location>
</feature>
<feature type="transmembrane region" description="Helical" evidence="8">
    <location>
        <begin position="163"/>
        <end position="184"/>
    </location>
</feature>
<comment type="similarity">
    <text evidence="2 7">Belongs to the sodium:solute symporter (SSF) (TC 2.A.21) family.</text>
</comment>
<dbReference type="PANTHER" id="PTHR48086">
    <property type="entry name" value="SODIUM/PROLINE SYMPORTER-RELATED"/>
    <property type="match status" value="1"/>
</dbReference>
<feature type="transmembrane region" description="Helical" evidence="8">
    <location>
        <begin position="399"/>
        <end position="421"/>
    </location>
</feature>
<feature type="transmembrane region" description="Helical" evidence="8">
    <location>
        <begin position="125"/>
        <end position="143"/>
    </location>
</feature>
<keyword evidence="4 8" id="KW-0812">Transmembrane</keyword>
<keyword evidence="3" id="KW-0813">Transport</keyword>
<dbReference type="AlphaFoldDB" id="A0A0J9BJT2"/>
<feature type="transmembrane region" description="Helical" evidence="8">
    <location>
        <begin position="233"/>
        <end position="256"/>
    </location>
</feature>
<reference evidence="9 10" key="1">
    <citation type="submission" date="2011-04" db="EMBL/GenBank/DDBJ databases">
        <title>The Genome Sequence of Clostridium citroniae WAL-19142.</title>
        <authorList>
            <consortium name="The Broad Institute Genome Sequencing Platform"/>
            <person name="Earl A."/>
            <person name="Ward D."/>
            <person name="Feldgarden M."/>
            <person name="Gevers D."/>
            <person name="Warren Y.A."/>
            <person name="Tyrrell K.L."/>
            <person name="Citron D.M."/>
            <person name="Goldstein E.J."/>
            <person name="Daigneault M."/>
            <person name="Allen-Vercoe E."/>
            <person name="Young S.K."/>
            <person name="Zeng Q."/>
            <person name="Gargeya S."/>
            <person name="Fitzgerald M."/>
            <person name="Haas B."/>
            <person name="Abouelleil A."/>
            <person name="Alvarado L."/>
            <person name="Arachchi H.M."/>
            <person name="Berlin A."/>
            <person name="Brown A."/>
            <person name="Chapman S.B."/>
            <person name="Chen Z."/>
            <person name="Dunbar C."/>
            <person name="Freedman E."/>
            <person name="Gearin G."/>
            <person name="Gellesch M."/>
            <person name="Goldberg J."/>
            <person name="Griggs A."/>
            <person name="Gujja S."/>
            <person name="Heilman E.R."/>
            <person name="Heiman D."/>
            <person name="Howarth C."/>
            <person name="Larson L."/>
            <person name="Lui A."/>
            <person name="MacDonald P.J."/>
            <person name="Mehta T."/>
            <person name="Montmayeur A."/>
            <person name="Murphy C."/>
            <person name="Neiman D."/>
            <person name="Pearson M."/>
            <person name="Priest M."/>
            <person name="Roberts A."/>
            <person name="Saif S."/>
            <person name="Shea T."/>
            <person name="Shenoy N."/>
            <person name="Sisk P."/>
            <person name="Stolte C."/>
            <person name="Sykes S."/>
            <person name="White J."/>
            <person name="Yandava C."/>
            <person name="Wortman J."/>
            <person name="Nusbaum C."/>
            <person name="Birren B."/>
        </authorList>
    </citation>
    <scope>NUCLEOTIDE SEQUENCE [LARGE SCALE GENOMIC DNA]</scope>
    <source>
        <strain evidence="9 10">WAL-19142</strain>
    </source>
</reference>
<evidence type="ECO:0000256" key="3">
    <source>
        <dbReference type="ARBA" id="ARBA00022448"/>
    </source>
</evidence>
<dbReference type="GO" id="GO:0005886">
    <property type="term" value="C:plasma membrane"/>
    <property type="evidence" value="ECO:0007669"/>
    <property type="project" value="TreeGrafter"/>
</dbReference>
<dbReference type="RefSeq" id="WP_007861591.1">
    <property type="nucleotide sequence ID" value="NZ_KQ235875.1"/>
</dbReference>
<dbReference type="GeneID" id="93163713"/>
<evidence type="ECO:0000313" key="9">
    <source>
        <dbReference type="EMBL" id="KMW13312.1"/>
    </source>
</evidence>
<dbReference type="PANTHER" id="PTHR48086:SF7">
    <property type="entry name" value="SODIUM-SOLUTE SYMPORTER-RELATED"/>
    <property type="match status" value="1"/>
</dbReference>
<dbReference type="CDD" id="cd10322">
    <property type="entry name" value="SLC5sbd"/>
    <property type="match status" value="1"/>
</dbReference>
<dbReference type="InterPro" id="IPR001734">
    <property type="entry name" value="Na/solute_symporter"/>
</dbReference>
<dbReference type="InterPro" id="IPR038377">
    <property type="entry name" value="Na/Glc_symporter_sf"/>
</dbReference>
<gene>
    <name evidence="9" type="ORF">HMPREF9470_00233</name>
</gene>
<feature type="transmembrane region" description="Helical" evidence="8">
    <location>
        <begin position="191"/>
        <end position="213"/>
    </location>
</feature>
<accession>A0A0J9BJT2</accession>
<dbReference type="Gene3D" id="1.20.1730.10">
    <property type="entry name" value="Sodium/glucose cotransporter"/>
    <property type="match status" value="1"/>
</dbReference>
<evidence type="ECO:0000256" key="4">
    <source>
        <dbReference type="ARBA" id="ARBA00022692"/>
    </source>
</evidence>
<evidence type="ECO:0000256" key="5">
    <source>
        <dbReference type="ARBA" id="ARBA00022989"/>
    </source>
</evidence>
<feature type="transmembrane region" description="Helical" evidence="8">
    <location>
        <begin position="374"/>
        <end position="393"/>
    </location>
</feature>
<feature type="transmembrane region" description="Helical" evidence="8">
    <location>
        <begin position="75"/>
        <end position="96"/>
    </location>
</feature>
<evidence type="ECO:0008006" key="11">
    <source>
        <dbReference type="Google" id="ProtNLM"/>
    </source>
</evidence>
<organism evidence="9 10">
    <name type="scientific">[Clostridium] citroniae WAL-19142</name>
    <dbReference type="NCBI Taxonomy" id="742734"/>
    <lineage>
        <taxon>Bacteria</taxon>
        <taxon>Bacillati</taxon>
        <taxon>Bacillota</taxon>
        <taxon>Clostridia</taxon>
        <taxon>Lachnospirales</taxon>
        <taxon>Lachnospiraceae</taxon>
        <taxon>Enterocloster</taxon>
    </lineage>
</organism>
<evidence type="ECO:0000256" key="8">
    <source>
        <dbReference type="SAM" id="Phobius"/>
    </source>
</evidence>
<feature type="transmembrane region" description="Helical" evidence="8">
    <location>
        <begin position="452"/>
        <end position="475"/>
    </location>
</feature>
<keyword evidence="5 8" id="KW-1133">Transmembrane helix</keyword>
<keyword evidence="6 8" id="KW-0472">Membrane</keyword>
<protein>
    <recommendedName>
        <fullName evidence="11">Sodium:solute symporter family protein</fullName>
    </recommendedName>
</protein>
<dbReference type="PATRIC" id="fig|742734.4.peg.252"/>
<dbReference type="OrthoDB" id="9766407at2"/>
<evidence type="ECO:0000256" key="2">
    <source>
        <dbReference type="ARBA" id="ARBA00006434"/>
    </source>
</evidence>